<dbReference type="InterPro" id="IPR034160">
    <property type="entry name" value="TOPRIM_GyrB"/>
</dbReference>
<dbReference type="STRING" id="48467.SAMN02745166_03410"/>
<evidence type="ECO:0000313" key="13">
    <source>
        <dbReference type="Proteomes" id="UP000190774"/>
    </source>
</evidence>
<evidence type="ECO:0000256" key="3">
    <source>
        <dbReference type="ARBA" id="ARBA00022723"/>
    </source>
</evidence>
<comment type="subunit">
    <text evidence="10">Heterotetramer, composed of two GyrA and two GyrB chains. In the heterotetramer, GyrA contains the active site tyrosine that forms a transient covalent intermediate with DNA, while GyrB binds cofactors and catalyzes ATP hydrolysis.</text>
</comment>
<dbReference type="EMBL" id="FUYE01000012">
    <property type="protein sequence ID" value="SKB01591.1"/>
    <property type="molecule type" value="Genomic_DNA"/>
</dbReference>
<dbReference type="Gene3D" id="3.30.565.10">
    <property type="entry name" value="Histidine kinase-like ATPase, C-terminal domain"/>
    <property type="match status" value="1"/>
</dbReference>
<dbReference type="InterPro" id="IPR013760">
    <property type="entry name" value="Topo_IIA-like_dom_sf"/>
</dbReference>
<dbReference type="SUPFAM" id="SSF55874">
    <property type="entry name" value="ATPase domain of HSP90 chaperone/DNA topoisomerase II/histidine kinase"/>
    <property type="match status" value="1"/>
</dbReference>
<dbReference type="Pfam" id="PF00986">
    <property type="entry name" value="DNA_gyraseB_C"/>
    <property type="match status" value="1"/>
</dbReference>
<dbReference type="GO" id="GO:0006265">
    <property type="term" value="P:DNA topological change"/>
    <property type="evidence" value="ECO:0007669"/>
    <property type="project" value="UniProtKB-UniRule"/>
</dbReference>
<comment type="similarity">
    <text evidence="2 10">Belongs to the type II topoisomerase GyrB family.</text>
</comment>
<evidence type="ECO:0000256" key="1">
    <source>
        <dbReference type="ARBA" id="ARBA00000185"/>
    </source>
</evidence>
<keyword evidence="3 10" id="KW-0479">Metal-binding</keyword>
<feature type="binding site" evidence="10">
    <location>
        <position position="531"/>
    </location>
    <ligand>
        <name>Mg(2+)</name>
        <dbReference type="ChEBI" id="CHEBI:18420"/>
        <label>2</label>
    </ligand>
</feature>
<keyword evidence="4 10" id="KW-0547">Nucleotide-binding</keyword>
<dbReference type="InterPro" id="IPR011557">
    <property type="entry name" value="GyrB"/>
</dbReference>
<dbReference type="InterPro" id="IPR003594">
    <property type="entry name" value="HATPase_dom"/>
</dbReference>
<feature type="domain" description="Toprim" evidence="11">
    <location>
        <begin position="446"/>
        <end position="566"/>
    </location>
</feature>
<evidence type="ECO:0000313" key="12">
    <source>
        <dbReference type="EMBL" id="SKB01591.1"/>
    </source>
</evidence>
<dbReference type="Gene3D" id="3.40.50.670">
    <property type="match status" value="2"/>
</dbReference>
<comment type="subcellular location">
    <subcellularLocation>
        <location evidence="10">Cytoplasm</location>
    </subcellularLocation>
</comment>
<dbReference type="Pfam" id="PF00204">
    <property type="entry name" value="DNA_gyraseB"/>
    <property type="match status" value="1"/>
</dbReference>
<dbReference type="PROSITE" id="PS00177">
    <property type="entry name" value="TOPOISOMERASE_II"/>
    <property type="match status" value="1"/>
</dbReference>
<comment type="cofactor">
    <cofactor evidence="10">
        <name>Mg(2+)</name>
        <dbReference type="ChEBI" id="CHEBI:18420"/>
    </cofactor>
    <cofactor evidence="10">
        <name>Mn(2+)</name>
        <dbReference type="ChEBI" id="CHEBI:29035"/>
    </cofactor>
    <cofactor evidence="10">
        <name>Ca(2+)</name>
        <dbReference type="ChEBI" id="CHEBI:29108"/>
    </cofactor>
    <text evidence="10">Binds two Mg(2+) per subunit. The magnesium ions form salt bridges with both the protein and the DNA. Can also accept other divalent metal cations, such as Mn(2+) or Ca(2+).</text>
</comment>
<dbReference type="InterPro" id="IPR014721">
    <property type="entry name" value="Ribsml_uS5_D2-typ_fold_subgr"/>
</dbReference>
<keyword evidence="7 10" id="KW-0799">Topoisomerase</keyword>
<dbReference type="HAMAP" id="MF_01898">
    <property type="entry name" value="GyrB"/>
    <property type="match status" value="1"/>
</dbReference>
<dbReference type="SMART" id="SM00387">
    <property type="entry name" value="HATPase_c"/>
    <property type="match status" value="1"/>
</dbReference>
<dbReference type="Pfam" id="PF01751">
    <property type="entry name" value="Toprim"/>
    <property type="match status" value="1"/>
</dbReference>
<dbReference type="GO" id="GO:0003677">
    <property type="term" value="F:DNA binding"/>
    <property type="evidence" value="ECO:0007669"/>
    <property type="project" value="UniProtKB-KW"/>
</dbReference>
<dbReference type="GO" id="GO:0006261">
    <property type="term" value="P:DNA-templated DNA replication"/>
    <property type="evidence" value="ECO:0007669"/>
    <property type="project" value="UniProtKB-UniRule"/>
</dbReference>
<keyword evidence="10" id="KW-0963">Cytoplasm</keyword>
<dbReference type="InterPro" id="IPR001241">
    <property type="entry name" value="Topo_IIA"/>
</dbReference>
<dbReference type="InterPro" id="IPR013759">
    <property type="entry name" value="Topo_IIA_B_C"/>
</dbReference>
<protein>
    <recommendedName>
        <fullName evidence="10">DNA gyrase subunit B</fullName>
        <ecNumber evidence="10">5.6.2.2</ecNumber>
    </recommendedName>
</protein>
<evidence type="ECO:0000256" key="9">
    <source>
        <dbReference type="ARBA" id="ARBA00023235"/>
    </source>
</evidence>
<dbReference type="InterPro" id="IPR006171">
    <property type="entry name" value="TOPRIM_dom"/>
</dbReference>
<dbReference type="GO" id="GO:0005524">
    <property type="term" value="F:ATP binding"/>
    <property type="evidence" value="ECO:0007669"/>
    <property type="project" value="UniProtKB-UniRule"/>
</dbReference>
<feature type="binding site" evidence="10">
    <location>
        <position position="531"/>
    </location>
    <ligand>
        <name>Mg(2+)</name>
        <dbReference type="ChEBI" id="CHEBI:18420"/>
        <label>1</label>
        <note>catalytic</note>
    </ligand>
</feature>
<dbReference type="Gene3D" id="3.30.230.10">
    <property type="match status" value="1"/>
</dbReference>
<dbReference type="GO" id="GO:0046872">
    <property type="term" value="F:metal ion binding"/>
    <property type="evidence" value="ECO:0007669"/>
    <property type="project" value="UniProtKB-KW"/>
</dbReference>
<comment type="function">
    <text evidence="10">A type II topoisomerase that negatively supercoils closed circular double-stranded (ds) DNA in an ATP-dependent manner to modulate DNA topology and maintain chromosomes in an underwound state. Negative supercoiling favors strand separation, and DNA replication, transcription, recombination and repair, all of which involve strand separation. Also able to catalyze the interconversion of other topological isomers of dsDNA rings, including catenanes and knotted rings. Type II topoisomerases break and join 2 DNA strands simultaneously in an ATP-dependent manner.</text>
</comment>
<dbReference type="InterPro" id="IPR020568">
    <property type="entry name" value="Ribosomal_Su5_D2-typ_SF"/>
</dbReference>
<dbReference type="AlphaFoldDB" id="A0A1T4YK03"/>
<dbReference type="InterPro" id="IPR013506">
    <property type="entry name" value="Topo_IIA_bsu_dom2"/>
</dbReference>
<dbReference type="InterPro" id="IPR036890">
    <property type="entry name" value="HATPase_C_sf"/>
</dbReference>
<dbReference type="OrthoDB" id="9802808at2"/>
<dbReference type="InterPro" id="IPR000565">
    <property type="entry name" value="Topo_IIA_B"/>
</dbReference>
<sequence length="853" mass="95410">MSDEILDSIESNMTAVASDQAYGAEQIQHLEGLKAVRLRPGMYIGDPDERGLHHCVFEVVDNSIDEHLAGYCKNVWITIHSDGSLSVEDDGRGIPVEMHAKGMPTVELVLTNLHAGGKFGDGAYEFSGGLHGVGAKCVNALSDWFKCEVYRDGKVYAIGFERGLTTEPLTVLGDLDEPTRTGTKISFFPDATIFTMTTTFVYERLLTRLRELAFLNPGIHITLTDERGEKERQETLFYKDGVKQFVRELGADKDKIHPEPIALAGRREVMIDDKKKFILTDCVLQWNKGLNEQTLCFANAIPNSDGGTHYSGFKSALTRAVKAYITANPKSFKDKLPDIESDDCREGLICVLSVKLPNPRFNSQTKVKLVNNEVEGVVSSIVYEGLMRHFDENPETAVTVINNIIIAAKSREAARKAREAIRKDAMSSGGLPGKLADCSERDPSKTELFIVEGDSAGGSAKMGRNRHNQAILPLRGKLINTEKARLEKVLQNKEIQTMITAIGTGIGGDSEVEGSFNIDKLRYHKIVIMTDADVDGSHIRTLLLTFFFRQMPELVKRGHIYVAQPPLYQVTRKKREEYVQDDAEMEAMLLEMGSGEIHLRNLGDNSTVSDEHLKSILDLLVPVSKFADIIRRHGGDFETYLQERDEATGALPHYMVTIREGNEVNIRYFLGNEQLAAFARENNDLHLFGKPEVKVDENGNPTAPAPKSHRRARLIEIHEANGMKKRFQQLDELGLHVNHFSSQDTPLFEVIEGDGDHARSHPVFSIPGILDKVMEIGKRGMEIKRFKGLGEMNAKQLFETTMDPNKRTLLQVKLDESNAQEAERIFTILMGDIVEPRKHFIEENALNVRNLDV</sequence>
<dbReference type="InterPro" id="IPR018522">
    <property type="entry name" value="TopoIIA_CS"/>
</dbReference>
<dbReference type="PANTHER" id="PTHR45866">
    <property type="entry name" value="DNA GYRASE/TOPOISOMERASE SUBUNIT B"/>
    <property type="match status" value="1"/>
</dbReference>
<dbReference type="Pfam" id="PF02518">
    <property type="entry name" value="HATPase_c"/>
    <property type="match status" value="1"/>
</dbReference>
<evidence type="ECO:0000256" key="6">
    <source>
        <dbReference type="ARBA" id="ARBA00022842"/>
    </source>
</evidence>
<dbReference type="CDD" id="cd16928">
    <property type="entry name" value="HATPase_GyrB-like"/>
    <property type="match status" value="1"/>
</dbReference>
<dbReference type="SMART" id="SM00433">
    <property type="entry name" value="TOP2c"/>
    <property type="match status" value="1"/>
</dbReference>
<proteinExistence type="inferred from homology"/>
<dbReference type="GO" id="GO:0005737">
    <property type="term" value="C:cytoplasm"/>
    <property type="evidence" value="ECO:0007669"/>
    <property type="project" value="UniProtKB-SubCell"/>
</dbReference>
<dbReference type="NCBIfam" id="NF011501">
    <property type="entry name" value="PRK14939.1"/>
    <property type="match status" value="1"/>
</dbReference>
<feature type="site" description="Interaction with DNA" evidence="10">
    <location>
        <position position="477"/>
    </location>
</feature>
<dbReference type="PRINTS" id="PR00418">
    <property type="entry name" value="TPI2FAMILY"/>
</dbReference>
<feature type="binding site" evidence="10">
    <location>
        <position position="533"/>
    </location>
    <ligand>
        <name>Mg(2+)</name>
        <dbReference type="ChEBI" id="CHEBI:18420"/>
        <label>2</label>
    </ligand>
</feature>
<comment type="catalytic activity">
    <reaction evidence="1 10">
        <text>ATP-dependent breakage, passage and rejoining of double-stranded DNA.</text>
        <dbReference type="EC" id="5.6.2.2"/>
    </reaction>
</comment>
<dbReference type="CDD" id="cd00822">
    <property type="entry name" value="TopoII_Trans_DNA_gyrase"/>
    <property type="match status" value="1"/>
</dbReference>
<dbReference type="PROSITE" id="PS50880">
    <property type="entry name" value="TOPRIM"/>
    <property type="match status" value="1"/>
</dbReference>
<evidence type="ECO:0000256" key="7">
    <source>
        <dbReference type="ARBA" id="ARBA00023029"/>
    </source>
</evidence>
<dbReference type="CDD" id="cd03366">
    <property type="entry name" value="TOPRIM_TopoIIA_GyrB"/>
    <property type="match status" value="1"/>
</dbReference>
<dbReference type="FunFam" id="3.30.565.10:FF:000002">
    <property type="entry name" value="DNA gyrase subunit B"/>
    <property type="match status" value="1"/>
</dbReference>
<dbReference type="GO" id="GO:0005694">
    <property type="term" value="C:chromosome"/>
    <property type="evidence" value="ECO:0007669"/>
    <property type="project" value="InterPro"/>
</dbReference>
<dbReference type="InterPro" id="IPR002288">
    <property type="entry name" value="DNA_gyrase_B_C"/>
</dbReference>
<dbReference type="EC" id="5.6.2.2" evidence="10"/>
<keyword evidence="9 10" id="KW-0413">Isomerase</keyword>
<evidence type="ECO:0000256" key="5">
    <source>
        <dbReference type="ARBA" id="ARBA00022840"/>
    </source>
</evidence>
<gene>
    <name evidence="10" type="primary">gyrB</name>
    <name evidence="12" type="ORF">SAMN02745166_03410</name>
</gene>
<evidence type="ECO:0000256" key="4">
    <source>
        <dbReference type="ARBA" id="ARBA00022741"/>
    </source>
</evidence>
<feature type="binding site" evidence="10">
    <location>
        <position position="452"/>
    </location>
    <ligand>
        <name>Mg(2+)</name>
        <dbReference type="ChEBI" id="CHEBI:18420"/>
        <label>1</label>
        <note>catalytic</note>
    </ligand>
</feature>
<name>A0A1T4YK03_9BACT</name>
<dbReference type="RefSeq" id="WP_078814604.1">
    <property type="nucleotide sequence ID" value="NZ_FUYE01000012.1"/>
</dbReference>
<dbReference type="PANTHER" id="PTHR45866:SF1">
    <property type="entry name" value="DNA GYRASE SUBUNIT B, MITOCHONDRIAL"/>
    <property type="match status" value="1"/>
</dbReference>
<dbReference type="GO" id="GO:0003918">
    <property type="term" value="F:DNA topoisomerase type II (double strand cut, ATP-hydrolyzing) activity"/>
    <property type="evidence" value="ECO:0007669"/>
    <property type="project" value="UniProtKB-UniRule"/>
</dbReference>
<evidence type="ECO:0000259" key="11">
    <source>
        <dbReference type="PROSITE" id="PS50880"/>
    </source>
</evidence>
<evidence type="ECO:0000256" key="10">
    <source>
        <dbReference type="HAMAP-Rule" id="MF_01898"/>
    </source>
</evidence>
<keyword evidence="5 10" id="KW-0067">ATP-binding</keyword>
<dbReference type="PRINTS" id="PR01159">
    <property type="entry name" value="DNAGYRASEB"/>
</dbReference>
<dbReference type="SUPFAM" id="SSF54211">
    <property type="entry name" value="Ribosomal protein S5 domain 2-like"/>
    <property type="match status" value="1"/>
</dbReference>
<feature type="site" description="Interaction with DNA" evidence="10">
    <location>
        <position position="480"/>
    </location>
</feature>
<organism evidence="12 13">
    <name type="scientific">Prosthecobacter debontii</name>
    <dbReference type="NCBI Taxonomy" id="48467"/>
    <lineage>
        <taxon>Bacteria</taxon>
        <taxon>Pseudomonadati</taxon>
        <taxon>Verrucomicrobiota</taxon>
        <taxon>Verrucomicrobiia</taxon>
        <taxon>Verrucomicrobiales</taxon>
        <taxon>Verrucomicrobiaceae</taxon>
        <taxon>Prosthecobacter</taxon>
    </lineage>
</organism>
<dbReference type="Proteomes" id="UP000190774">
    <property type="component" value="Unassembled WGS sequence"/>
</dbReference>
<accession>A0A1T4YK03</accession>
<dbReference type="FunFam" id="3.40.50.670:FF:000001">
    <property type="entry name" value="DNA topoisomerase 2"/>
    <property type="match status" value="1"/>
</dbReference>
<keyword evidence="6 10" id="KW-0460">Magnesium</keyword>
<evidence type="ECO:0000256" key="8">
    <source>
        <dbReference type="ARBA" id="ARBA00023125"/>
    </source>
</evidence>
<dbReference type="SUPFAM" id="SSF56719">
    <property type="entry name" value="Type II DNA topoisomerase"/>
    <property type="match status" value="1"/>
</dbReference>
<keyword evidence="13" id="KW-1185">Reference proteome</keyword>
<evidence type="ECO:0000256" key="2">
    <source>
        <dbReference type="ARBA" id="ARBA00010708"/>
    </source>
</evidence>
<reference evidence="13" key="1">
    <citation type="submission" date="2017-02" db="EMBL/GenBank/DDBJ databases">
        <authorList>
            <person name="Varghese N."/>
            <person name="Submissions S."/>
        </authorList>
    </citation>
    <scope>NUCLEOTIDE SEQUENCE [LARGE SCALE GENOMIC DNA]</scope>
    <source>
        <strain evidence="13">ATCC 700200</strain>
    </source>
</reference>
<dbReference type="NCBIfam" id="NF004189">
    <property type="entry name" value="PRK05644.1"/>
    <property type="match status" value="1"/>
</dbReference>
<keyword evidence="8" id="KW-0238">DNA-binding</keyword>
<comment type="miscellaneous">
    <text evidence="10">Few gyrases are as efficient as E.coli at forming negative supercoils. Not all organisms have 2 type II topoisomerases; in organisms with a single type II topoisomerase this enzyme also has to decatenate newly replicated chromosomes.</text>
</comment>